<sequence>MRREREHTHHLHDVEDGVGCTEIWEHLSDRRTEADESSEEGNP</sequence>
<name>E7QVM3_HALPU</name>
<dbReference type="PATRIC" id="fig|797209.4.peg.2817"/>
<dbReference type="AlphaFoldDB" id="E7QVM3"/>
<protein>
    <submittedName>
        <fullName evidence="1">Uncharacterized protein</fullName>
    </submittedName>
</protein>
<accession>E7QVM3</accession>
<dbReference type="EMBL" id="AEMG01000015">
    <property type="protein sequence ID" value="EFW91286.1"/>
    <property type="molecule type" value="Genomic_DNA"/>
</dbReference>
<evidence type="ECO:0000313" key="1">
    <source>
        <dbReference type="EMBL" id="EFW91286.1"/>
    </source>
</evidence>
<organism evidence="1 2">
    <name type="scientific">Haladaptatus paucihalophilus DX253</name>
    <dbReference type="NCBI Taxonomy" id="797209"/>
    <lineage>
        <taxon>Archaea</taxon>
        <taxon>Methanobacteriati</taxon>
        <taxon>Methanobacteriota</taxon>
        <taxon>Stenosarchaea group</taxon>
        <taxon>Halobacteria</taxon>
        <taxon>Halobacteriales</taxon>
        <taxon>Haladaptataceae</taxon>
        <taxon>Haladaptatus</taxon>
    </lineage>
</organism>
<evidence type="ECO:0000313" key="2">
    <source>
        <dbReference type="Proteomes" id="UP000003751"/>
    </source>
</evidence>
<comment type="caution">
    <text evidence="1">The sequence shown here is derived from an EMBL/GenBank/DDBJ whole genome shotgun (WGS) entry which is preliminary data.</text>
</comment>
<reference evidence="1 2" key="1">
    <citation type="journal article" date="2014" name="ISME J.">
        <title>Trehalose/2-sulfotrehalose biosynthesis and glycine-betaine uptake are widely spread mechanisms for osmoadaptation in the Halobacteriales.</title>
        <authorList>
            <person name="Youssef N.H."/>
            <person name="Savage-Ashlock K.N."/>
            <person name="McCully A.L."/>
            <person name="Luedtke B."/>
            <person name="Shaw E.I."/>
            <person name="Hoff W.D."/>
            <person name="Elshahed M.S."/>
        </authorList>
    </citation>
    <scope>NUCLEOTIDE SEQUENCE [LARGE SCALE GENOMIC DNA]</scope>
    <source>
        <strain evidence="1 2">DX253</strain>
    </source>
</reference>
<proteinExistence type="predicted"/>
<dbReference type="RefSeq" id="WP_007980915.1">
    <property type="nucleotide sequence ID" value="NZ_AEMG01000015.1"/>
</dbReference>
<gene>
    <name evidence="1" type="ORF">ZOD2009_14296</name>
</gene>
<dbReference type="Proteomes" id="UP000003751">
    <property type="component" value="Unassembled WGS sequence"/>
</dbReference>